<dbReference type="Pfam" id="PF07714">
    <property type="entry name" value="PK_Tyr_Ser-Thr"/>
    <property type="match status" value="1"/>
</dbReference>
<dbReference type="InterPro" id="IPR000719">
    <property type="entry name" value="Prot_kinase_dom"/>
</dbReference>
<dbReference type="AlphaFoldDB" id="A0A6P6S6Y5"/>
<dbReference type="CDD" id="cd23509">
    <property type="entry name" value="Gnk2-like"/>
    <property type="match status" value="2"/>
</dbReference>
<dbReference type="PROSITE" id="PS51473">
    <property type="entry name" value="GNK2"/>
    <property type="match status" value="2"/>
</dbReference>
<keyword evidence="13" id="KW-0325">Glycoprotein</keyword>
<dbReference type="GeneID" id="113688304"/>
<dbReference type="Gene3D" id="1.10.510.10">
    <property type="entry name" value="Transferase(Phosphotransferase) domain 1"/>
    <property type="match status" value="1"/>
</dbReference>
<evidence type="ECO:0000256" key="2">
    <source>
        <dbReference type="ARBA" id="ARBA00022527"/>
    </source>
</evidence>
<dbReference type="InterPro" id="IPR008271">
    <property type="entry name" value="Ser/Thr_kinase_AS"/>
</dbReference>
<dbReference type="SMART" id="SM00220">
    <property type="entry name" value="S_TKc"/>
    <property type="match status" value="1"/>
</dbReference>
<dbReference type="SUPFAM" id="SSF56112">
    <property type="entry name" value="Protein kinase-like (PK-like)"/>
    <property type="match status" value="1"/>
</dbReference>
<evidence type="ECO:0000256" key="8">
    <source>
        <dbReference type="ARBA" id="ARBA00022777"/>
    </source>
</evidence>
<name>A0A6P6S6Y5_COFAR</name>
<dbReference type="GO" id="GO:0006950">
    <property type="term" value="P:response to stress"/>
    <property type="evidence" value="ECO:0007669"/>
    <property type="project" value="UniProtKB-ARBA"/>
</dbReference>
<evidence type="ECO:0000256" key="5">
    <source>
        <dbReference type="ARBA" id="ARBA00022729"/>
    </source>
</evidence>
<protein>
    <submittedName>
        <fullName evidence="20 21">Cysteine-rich receptor-like protein kinase 10</fullName>
    </submittedName>
</protein>
<dbReference type="Gene3D" id="3.30.200.20">
    <property type="entry name" value="Phosphorylase Kinase, domain 1"/>
    <property type="match status" value="1"/>
</dbReference>
<keyword evidence="3" id="KW-0808">Transferase</keyword>
<evidence type="ECO:0000256" key="10">
    <source>
        <dbReference type="ARBA" id="ARBA00022989"/>
    </source>
</evidence>
<keyword evidence="8" id="KW-0418">Kinase</keyword>
<dbReference type="Pfam" id="PF05699">
    <property type="entry name" value="Dimer_Tnp_hAT"/>
    <property type="match status" value="1"/>
</dbReference>
<dbReference type="InterPro" id="IPR002902">
    <property type="entry name" value="GNK2"/>
</dbReference>
<keyword evidence="19" id="KW-1185">Reference proteome</keyword>
<keyword evidence="6" id="KW-0677">Repeat</keyword>
<feature type="domain" description="Gnk2-homologous" evidence="18">
    <location>
        <begin position="194"/>
        <end position="300"/>
    </location>
</feature>
<evidence type="ECO:0000313" key="21">
    <source>
        <dbReference type="RefSeq" id="XP_071905786.1"/>
    </source>
</evidence>
<feature type="domain" description="Protein kinase" evidence="17">
    <location>
        <begin position="717"/>
        <end position="992"/>
    </location>
</feature>
<keyword evidence="7 14" id="KW-0547">Nucleotide-binding</keyword>
<dbReference type="PROSITE" id="PS50011">
    <property type="entry name" value="PROTEIN_KINASE_DOM"/>
    <property type="match status" value="1"/>
</dbReference>
<organism evidence="19 20">
    <name type="scientific">Coffea arabica</name>
    <name type="common">Arabian coffee</name>
    <dbReference type="NCBI Taxonomy" id="13443"/>
    <lineage>
        <taxon>Eukaryota</taxon>
        <taxon>Viridiplantae</taxon>
        <taxon>Streptophyta</taxon>
        <taxon>Embryophyta</taxon>
        <taxon>Tracheophyta</taxon>
        <taxon>Spermatophyta</taxon>
        <taxon>Magnoliopsida</taxon>
        <taxon>eudicotyledons</taxon>
        <taxon>Gunneridae</taxon>
        <taxon>Pentapetalae</taxon>
        <taxon>asterids</taxon>
        <taxon>lamiids</taxon>
        <taxon>Gentianales</taxon>
        <taxon>Rubiaceae</taxon>
        <taxon>Ixoroideae</taxon>
        <taxon>Gardenieae complex</taxon>
        <taxon>Bertiereae - Coffeeae clade</taxon>
        <taxon>Coffeeae</taxon>
        <taxon>Coffea</taxon>
    </lineage>
</organism>
<evidence type="ECO:0000256" key="6">
    <source>
        <dbReference type="ARBA" id="ARBA00022737"/>
    </source>
</evidence>
<dbReference type="InterPro" id="IPR008906">
    <property type="entry name" value="HATC_C_dom"/>
</dbReference>
<accession>A0A6P6S6Y5</accession>
<evidence type="ECO:0000313" key="20">
    <source>
        <dbReference type="RefSeq" id="XP_027061905.2"/>
    </source>
</evidence>
<evidence type="ECO:0000256" key="15">
    <source>
        <dbReference type="SAM" id="MobiDB-lite"/>
    </source>
</evidence>
<dbReference type="Gene3D" id="3.30.420.10">
    <property type="entry name" value="Ribonuclease H-like superfamily/Ribonuclease H"/>
    <property type="match status" value="1"/>
</dbReference>
<dbReference type="PROSITE" id="PS00107">
    <property type="entry name" value="PROTEIN_KINASE_ATP"/>
    <property type="match status" value="1"/>
</dbReference>
<dbReference type="InterPro" id="IPR012337">
    <property type="entry name" value="RNaseH-like_sf"/>
</dbReference>
<dbReference type="InterPro" id="IPR001245">
    <property type="entry name" value="Ser-Thr/Tyr_kinase_cat_dom"/>
</dbReference>
<dbReference type="SUPFAM" id="SSF53098">
    <property type="entry name" value="Ribonuclease H-like"/>
    <property type="match status" value="1"/>
</dbReference>
<dbReference type="PANTHER" id="PTHR27002">
    <property type="entry name" value="RECEPTOR-LIKE SERINE/THREONINE-PROTEIN KINASE SD1-8"/>
    <property type="match status" value="1"/>
</dbReference>
<evidence type="ECO:0000259" key="18">
    <source>
        <dbReference type="PROSITE" id="PS51473"/>
    </source>
</evidence>
<keyword evidence="12" id="KW-0675">Receptor</keyword>
<dbReference type="Pfam" id="PF01657">
    <property type="entry name" value="Stress-antifung"/>
    <property type="match status" value="2"/>
</dbReference>
<keyword evidence="11 16" id="KW-0472">Membrane</keyword>
<dbReference type="GO" id="GO:0016020">
    <property type="term" value="C:membrane"/>
    <property type="evidence" value="ECO:0007669"/>
    <property type="project" value="UniProtKB-SubCell"/>
</dbReference>
<keyword evidence="9 14" id="KW-0067">ATP-binding</keyword>
<feature type="binding site" evidence="14">
    <location>
        <position position="745"/>
    </location>
    <ligand>
        <name>ATP</name>
        <dbReference type="ChEBI" id="CHEBI:30616"/>
    </ligand>
</feature>
<evidence type="ECO:0000256" key="3">
    <source>
        <dbReference type="ARBA" id="ARBA00022679"/>
    </source>
</evidence>
<sequence>MVRPDRKDWNLKLVDALWGYRTAYKTPIGMSPYRLVFGKPYHLLVKFEHKVFWAVKRCNMDLVDAGGHRKFQLQELEELRNEAYENAAIYKEKSKIFHDQQVSKKSFVIGQKVLLYHSRLKFFPNKLHSRWIGLFVISNIFHYGTVEIRSLKMEKKFVVNDHHLKPYYEGFNSEQVKVIYLDYPNYTNPWNYLDSYCGNITYNPNSPSGSIYRANLNFLLYNLSSHASRTDNNGFYNFSTGDDPSNKVYGLFLCRGDVNTDVCKECVADAHTRLLHECPNQTAAIVWYDECLVRFSDQTIFSKADLGENLTRRNPFDVPGPDWDKFKMVLINLLHNTADKAANHTMGKKFAVEEGNYSTDQKRLYTLTQCTPDLSPYDCKRCLTEAIIDVPACCSKKQGGRVIYPSCNLRYEVSSFYDTVSSASPNSPGGPPPKSTEGKVLQPCYGRLFLELIVDLIIQEMNNRFSEVSTELLSCIACLDPKSSFSQFNVQKLLRLADLYPEDFSSNDYLYLESQLRNYIYNVQRNPQFSEVGDLGSLAQQMVKTGKNTVFPLVYRLIQLALVLPVATASVERVLSAMNIVKTDLRNKMGDEWMNDCLVVYIEKDIFATIENEQILQRFQRMKTRRMQLPPLRYLSATTTNTSSKGRSPPRAAFSIAVPLIGVAVVLFVMALVFLKRRLRKSYVAMAPETSDGVAEILTAESLQYSLTEIQIATNNFSMDNKIGEGGFGRVYKGVLGNGQEVAVKRLSRSSVQGAEEFKNEIVVVAKLQHRNLVRLLGFCLEGEEKILIYEFVANKSLDYFLFDPENKRSLNWSRRYNIIGGIAKGLLYLHEDSRLRIVHRDLKVSNILLHGNMSPKIADFGMAKICGVDQYEGNTNRIAGTVGYMAPEYTRWGQFSLKSDVFSFGVVILEIVTGKKSSDFHQSRDSEDLLSYAWNHWRRGQTLALLDSSIGDSYARNEVIQCIQVGLLCVEEDASKRPTMASVVCMLNPASVSLPTPHRPAVFRSNGSESRVDELKVDQSNAQRISAPSSVNDASITEPYPR</sequence>
<keyword evidence="2" id="KW-0723">Serine/threonine-protein kinase</keyword>
<reference evidence="20 21" key="2">
    <citation type="submission" date="2025-05" db="UniProtKB">
        <authorList>
            <consortium name="RefSeq"/>
        </authorList>
    </citation>
    <scope>IDENTIFICATION</scope>
    <source>
        <tissue evidence="20 21">Leaves</tissue>
    </source>
</reference>
<dbReference type="InterPro" id="IPR011009">
    <property type="entry name" value="Kinase-like_dom_sf"/>
</dbReference>
<feature type="region of interest" description="Disordered" evidence="15">
    <location>
        <begin position="999"/>
        <end position="1043"/>
    </location>
</feature>
<dbReference type="Gene3D" id="3.30.430.20">
    <property type="entry name" value="Gnk2 domain, C-X8-C-X2-C motif"/>
    <property type="match status" value="2"/>
</dbReference>
<dbReference type="RefSeq" id="XP_027061905.2">
    <property type="nucleotide sequence ID" value="XM_027206104.2"/>
</dbReference>
<comment type="subcellular location">
    <subcellularLocation>
        <location evidence="1">Membrane</location>
        <topology evidence="1">Single-pass membrane protein</topology>
    </subcellularLocation>
</comment>
<keyword evidence="4 16" id="KW-0812">Transmembrane</keyword>
<dbReference type="Proteomes" id="UP001652660">
    <property type="component" value="Chromosome 5e"/>
</dbReference>
<evidence type="ECO:0000256" key="14">
    <source>
        <dbReference type="PROSITE-ProRule" id="PRU10141"/>
    </source>
</evidence>
<dbReference type="GO" id="GO:0004674">
    <property type="term" value="F:protein serine/threonine kinase activity"/>
    <property type="evidence" value="ECO:0007669"/>
    <property type="project" value="UniProtKB-KW"/>
</dbReference>
<evidence type="ECO:0000256" key="11">
    <source>
        <dbReference type="ARBA" id="ARBA00023136"/>
    </source>
</evidence>
<feature type="domain" description="Gnk2-homologous" evidence="18">
    <location>
        <begin position="306"/>
        <end position="416"/>
    </location>
</feature>
<dbReference type="InterPro" id="IPR036397">
    <property type="entry name" value="RNaseH_sf"/>
</dbReference>
<evidence type="ECO:0000256" key="7">
    <source>
        <dbReference type="ARBA" id="ARBA00022741"/>
    </source>
</evidence>
<evidence type="ECO:0000256" key="1">
    <source>
        <dbReference type="ARBA" id="ARBA00004167"/>
    </source>
</evidence>
<evidence type="ECO:0000256" key="13">
    <source>
        <dbReference type="ARBA" id="ARBA00023180"/>
    </source>
</evidence>
<dbReference type="InterPro" id="IPR017441">
    <property type="entry name" value="Protein_kinase_ATP_BS"/>
</dbReference>
<keyword evidence="5" id="KW-0732">Signal</keyword>
<dbReference type="CDD" id="cd14066">
    <property type="entry name" value="STKc_IRAK"/>
    <property type="match status" value="1"/>
</dbReference>
<dbReference type="RefSeq" id="XP_071905786.1">
    <property type="nucleotide sequence ID" value="XM_072049685.1"/>
</dbReference>
<dbReference type="PROSITE" id="PS00108">
    <property type="entry name" value="PROTEIN_KINASE_ST"/>
    <property type="match status" value="1"/>
</dbReference>
<reference evidence="19" key="1">
    <citation type="journal article" date="2025" name="Foods">
        <title>Unveiling the Microbial Signatures of Arabica Coffee Cherries: Insights into Ripeness Specific Diversity, Functional Traits, and Implications for Quality and Safety.</title>
        <authorList>
            <consortium name="RefSeq"/>
            <person name="Tenea G.N."/>
            <person name="Cifuentes V."/>
            <person name="Reyes P."/>
            <person name="Cevallos-Vallejos M."/>
        </authorList>
    </citation>
    <scope>NUCLEOTIDE SEQUENCE [LARGE SCALE GENOMIC DNA]</scope>
</reference>
<proteinExistence type="predicted"/>
<dbReference type="PANTHER" id="PTHR27002:SF1108">
    <property type="entry name" value="CYSTEINE-RICH RECEPTOR-KINASE-LIKE PROTEIN"/>
    <property type="match status" value="1"/>
</dbReference>
<evidence type="ECO:0000256" key="12">
    <source>
        <dbReference type="ARBA" id="ARBA00023170"/>
    </source>
</evidence>
<evidence type="ECO:0000313" key="19">
    <source>
        <dbReference type="Proteomes" id="UP001652660"/>
    </source>
</evidence>
<keyword evidence="10 16" id="KW-1133">Transmembrane helix</keyword>
<evidence type="ECO:0000256" key="4">
    <source>
        <dbReference type="ARBA" id="ARBA00022692"/>
    </source>
</evidence>
<evidence type="ECO:0000256" key="9">
    <source>
        <dbReference type="ARBA" id="ARBA00022840"/>
    </source>
</evidence>
<dbReference type="OrthoDB" id="4062651at2759"/>
<dbReference type="InterPro" id="IPR038408">
    <property type="entry name" value="GNK2_sf"/>
</dbReference>
<dbReference type="GO" id="GO:0005524">
    <property type="term" value="F:ATP binding"/>
    <property type="evidence" value="ECO:0007669"/>
    <property type="project" value="UniProtKB-UniRule"/>
</dbReference>
<evidence type="ECO:0000256" key="16">
    <source>
        <dbReference type="SAM" id="Phobius"/>
    </source>
</evidence>
<evidence type="ECO:0000259" key="17">
    <source>
        <dbReference type="PROSITE" id="PS50011"/>
    </source>
</evidence>
<feature type="transmembrane region" description="Helical" evidence="16">
    <location>
        <begin position="652"/>
        <end position="675"/>
    </location>
</feature>
<feature type="compositionally biased region" description="Polar residues" evidence="15">
    <location>
        <begin position="1019"/>
        <end position="1036"/>
    </location>
</feature>
<gene>
    <name evidence="20" type="primary">LOC113688304</name>
    <name evidence="21" type="synonym">LOC140007007</name>
</gene>